<accession>A0ABR5KBY3</accession>
<dbReference type="Proteomes" id="UP000037727">
    <property type="component" value="Unassembled WGS sequence"/>
</dbReference>
<feature type="non-terminal residue" evidence="1">
    <location>
        <position position="291"/>
    </location>
</feature>
<organism evidence="1 2">
    <name type="scientific">Photorhabdus heterorhabditis</name>
    <dbReference type="NCBI Taxonomy" id="880156"/>
    <lineage>
        <taxon>Bacteria</taxon>
        <taxon>Pseudomonadati</taxon>
        <taxon>Pseudomonadota</taxon>
        <taxon>Gammaproteobacteria</taxon>
        <taxon>Enterobacterales</taxon>
        <taxon>Morganellaceae</taxon>
        <taxon>Photorhabdus</taxon>
    </lineage>
</organism>
<evidence type="ECO:0000313" key="1">
    <source>
        <dbReference type="EMBL" id="KOY61511.1"/>
    </source>
</evidence>
<sequence>MEKKYTVTYKVAPQGAKYVYQADKNEHKAGDVHSSTGGHMWYVLSDGNGNEQSYGFESRYDQMRGPGRITPLDNAAYQQTSYETTIPLTEVQYNMLSDFSQNPQSGKFGFKFDDTRYNLFTNSCVDFVFSSLKVIGYNDKGFEGNLFPNNNVHVLRNMLYGEKAKIIRANLFINGYFEEKNGHSPSTNLINIDINSSPQPQKHIQGENKAQQDVANGYIQNSATHKIFTLAGILNKTDFASTQMASLATGGIRPGEMQLDPNVRPNAYLSQFYLDLTLNGNKQDTSLRNAV</sequence>
<dbReference type="EMBL" id="LJCS01000038">
    <property type="protein sequence ID" value="KOY61511.1"/>
    <property type="molecule type" value="Genomic_DNA"/>
</dbReference>
<evidence type="ECO:0000313" key="2">
    <source>
        <dbReference type="Proteomes" id="UP000037727"/>
    </source>
</evidence>
<protein>
    <submittedName>
        <fullName evidence="1">Uncharacterized protein</fullName>
    </submittedName>
</protein>
<name>A0ABR5KBY3_9GAMM</name>
<comment type="caution">
    <text evidence="1">The sequence shown here is derived from an EMBL/GenBank/DDBJ whole genome shotgun (WGS) entry which is preliminary data.</text>
</comment>
<gene>
    <name evidence="1" type="ORF">AM629_13680</name>
</gene>
<proteinExistence type="predicted"/>
<reference evidence="1 2" key="1">
    <citation type="submission" date="2015-09" db="EMBL/GenBank/DDBJ databases">
        <title>Draft genome sequence and assembly of Photorhabdus sp. VMG, a bacterial symbiont associated with Heterorhabditis zealandica.</title>
        <authorList>
            <person name="Naidoo S."/>
            <person name="Featherston J."/>
            <person name="Mothupi B."/>
            <person name="Gray V.M."/>
        </authorList>
    </citation>
    <scope>NUCLEOTIDE SEQUENCE [LARGE SCALE GENOMIC DNA]</scope>
    <source>
        <strain evidence="1 2">VMG</strain>
    </source>
</reference>
<keyword evidence="2" id="KW-1185">Reference proteome</keyword>